<organism evidence="10 11">
    <name type="scientific">Lactuca sativa</name>
    <name type="common">Garden lettuce</name>
    <dbReference type="NCBI Taxonomy" id="4236"/>
    <lineage>
        <taxon>Eukaryota</taxon>
        <taxon>Viridiplantae</taxon>
        <taxon>Streptophyta</taxon>
        <taxon>Embryophyta</taxon>
        <taxon>Tracheophyta</taxon>
        <taxon>Spermatophyta</taxon>
        <taxon>Magnoliopsida</taxon>
        <taxon>eudicotyledons</taxon>
        <taxon>Gunneridae</taxon>
        <taxon>Pentapetalae</taxon>
        <taxon>asterids</taxon>
        <taxon>campanulids</taxon>
        <taxon>Asterales</taxon>
        <taxon>Asteraceae</taxon>
        <taxon>Cichorioideae</taxon>
        <taxon>Cichorieae</taxon>
        <taxon>Lactucinae</taxon>
        <taxon>Lactuca</taxon>
    </lineage>
</organism>
<dbReference type="InterPro" id="IPR026057">
    <property type="entry name" value="TBL_C"/>
</dbReference>
<gene>
    <name evidence="10" type="ORF">LSAT_V11C200084600</name>
</gene>
<keyword evidence="6 7" id="KW-0472">Membrane</keyword>
<comment type="subcellular location">
    <subcellularLocation>
        <location evidence="1">Membrane</location>
        <topology evidence="1">Single-pass membrane protein</topology>
    </subcellularLocation>
</comment>
<dbReference type="InterPro" id="IPR029962">
    <property type="entry name" value="TBL"/>
</dbReference>
<dbReference type="Pfam" id="PF14416">
    <property type="entry name" value="PMR5N"/>
    <property type="match status" value="1"/>
</dbReference>
<feature type="domain" description="Trichome birefringence-like N-terminal" evidence="9">
    <location>
        <begin position="131"/>
        <end position="183"/>
    </location>
</feature>
<dbReference type="Proteomes" id="UP000235145">
    <property type="component" value="Unassembled WGS sequence"/>
</dbReference>
<keyword evidence="11" id="KW-1185">Reference proteome</keyword>
<name>A0A9R1WA72_LACSA</name>
<dbReference type="Pfam" id="PF13839">
    <property type="entry name" value="PC-Esterase"/>
    <property type="match status" value="2"/>
</dbReference>
<evidence type="ECO:0000256" key="3">
    <source>
        <dbReference type="ARBA" id="ARBA00022692"/>
    </source>
</evidence>
<feature type="domain" description="Trichome birefringence-like C-terminal" evidence="8">
    <location>
        <begin position="214"/>
        <end position="460"/>
    </location>
</feature>
<protein>
    <recommendedName>
        <fullName evidence="12">Trichome birefringence-like N-terminal domain-containing protein</fullName>
    </recommendedName>
</protein>
<reference evidence="10 11" key="1">
    <citation type="journal article" date="2017" name="Nat. Commun.">
        <title>Genome assembly with in vitro proximity ligation data and whole-genome triplication in lettuce.</title>
        <authorList>
            <person name="Reyes-Chin-Wo S."/>
            <person name="Wang Z."/>
            <person name="Yang X."/>
            <person name="Kozik A."/>
            <person name="Arikit S."/>
            <person name="Song C."/>
            <person name="Xia L."/>
            <person name="Froenicke L."/>
            <person name="Lavelle D.O."/>
            <person name="Truco M.J."/>
            <person name="Xia R."/>
            <person name="Zhu S."/>
            <person name="Xu C."/>
            <person name="Xu H."/>
            <person name="Xu X."/>
            <person name="Cox K."/>
            <person name="Korf I."/>
            <person name="Meyers B.C."/>
            <person name="Michelmore R.W."/>
        </authorList>
    </citation>
    <scope>NUCLEOTIDE SEQUENCE [LARGE SCALE GENOMIC DNA]</scope>
    <source>
        <strain evidence="11">cv. Salinas</strain>
        <tissue evidence="10">Seedlings</tissue>
    </source>
</reference>
<evidence type="ECO:0000259" key="9">
    <source>
        <dbReference type="Pfam" id="PF14416"/>
    </source>
</evidence>
<keyword evidence="3 7" id="KW-0812">Transmembrane</keyword>
<dbReference type="PANTHER" id="PTHR32285">
    <property type="entry name" value="PROTEIN TRICHOME BIREFRINGENCE-LIKE 9-RELATED"/>
    <property type="match status" value="1"/>
</dbReference>
<feature type="domain" description="Trichome birefringence-like C-terminal" evidence="8">
    <location>
        <begin position="184"/>
        <end position="208"/>
    </location>
</feature>
<evidence type="ECO:0000256" key="5">
    <source>
        <dbReference type="ARBA" id="ARBA00022989"/>
    </source>
</evidence>
<evidence type="ECO:0000256" key="6">
    <source>
        <dbReference type="ARBA" id="ARBA00023136"/>
    </source>
</evidence>
<evidence type="ECO:0000256" key="4">
    <source>
        <dbReference type="ARBA" id="ARBA00022968"/>
    </source>
</evidence>
<evidence type="ECO:0000256" key="2">
    <source>
        <dbReference type="ARBA" id="ARBA00007727"/>
    </source>
</evidence>
<keyword evidence="5 7" id="KW-1133">Transmembrane helix</keyword>
<evidence type="ECO:0000259" key="8">
    <source>
        <dbReference type="Pfam" id="PF13839"/>
    </source>
</evidence>
<evidence type="ECO:0008006" key="12">
    <source>
        <dbReference type="Google" id="ProtNLM"/>
    </source>
</evidence>
<dbReference type="InterPro" id="IPR025846">
    <property type="entry name" value="TBL_N"/>
</dbReference>
<dbReference type="PANTHER" id="PTHR32285:SF18">
    <property type="entry name" value="PROTEIN TRICHOME BIREFRINGENCE-LIKE 18"/>
    <property type="match status" value="1"/>
</dbReference>
<dbReference type="EMBL" id="NBSK02000002">
    <property type="protein sequence ID" value="KAJ0222877.1"/>
    <property type="molecule type" value="Genomic_DNA"/>
</dbReference>
<accession>A0A9R1WA72</accession>
<keyword evidence="4" id="KW-0735">Signal-anchor</keyword>
<evidence type="ECO:0000256" key="1">
    <source>
        <dbReference type="ARBA" id="ARBA00004167"/>
    </source>
</evidence>
<evidence type="ECO:0000313" key="10">
    <source>
        <dbReference type="EMBL" id="KAJ0222877.1"/>
    </source>
</evidence>
<comment type="similarity">
    <text evidence="2">Belongs to the PC-esterase family. TBL subfamily.</text>
</comment>
<feature type="transmembrane region" description="Helical" evidence="7">
    <location>
        <begin position="20"/>
        <end position="39"/>
    </location>
</feature>
<dbReference type="GO" id="GO:0016020">
    <property type="term" value="C:membrane"/>
    <property type="evidence" value="ECO:0007669"/>
    <property type="project" value="UniProtKB-SubCell"/>
</dbReference>
<evidence type="ECO:0000313" key="11">
    <source>
        <dbReference type="Proteomes" id="UP000235145"/>
    </source>
</evidence>
<dbReference type="AlphaFoldDB" id="A0A9R1WA72"/>
<dbReference type="GO" id="GO:0005794">
    <property type="term" value="C:Golgi apparatus"/>
    <property type="evidence" value="ECO:0000318"/>
    <property type="project" value="GO_Central"/>
</dbReference>
<proteinExistence type="inferred from homology"/>
<evidence type="ECO:0000256" key="7">
    <source>
        <dbReference type="SAM" id="Phobius"/>
    </source>
</evidence>
<comment type="caution">
    <text evidence="10">The sequence shown here is derived from an EMBL/GenBank/DDBJ whole genome shotgun (WGS) entry which is preliminary data.</text>
</comment>
<sequence length="470" mass="52374">MGLGSPKSMASAYPKTLVPIAASIGGLALFLVFASLLLVDQPIGSKVSGYFFNLDQASKVDLSPFNNETSIFEIKDRANDTDTTRKIVDSATNKTVDTNINKTIESDVNKTIDSGINKTVDAGIKKSVDSGCDLYDGKWVYDSGGPLYTNNSCPVLTQMQNCQGNGRPDKEYENWRWKPTKCNLPRFDPKKFLELMRGKTLAFVGDSAEAPKNRGNKRMQRYYFRSTSVTIIRIWSSWLVHKTTENFDFAPEGVDKLHLDIPDETFLNDIPTFDILVLSSGHWFAKKAVYILNNEIVGGQLWWPDKSRLKKIESPEAFKISVATIMSTLVSSPGYTGLTVVRSYSPDHYEGGAWNTGGSCTGKVKPAVDLVENGFTNMMHDKQVLGFNLGVKNKTNKSRVVFMDITKAFAYRYDGHPGPYRSLDPNKVVKRSADGRPPPQDCLHWCMPGPVDTWNELLAEVIRRDFEGGD</sequence>
<dbReference type="GO" id="GO:0016413">
    <property type="term" value="F:O-acetyltransferase activity"/>
    <property type="evidence" value="ECO:0000318"/>
    <property type="project" value="GO_Central"/>
</dbReference>